<evidence type="ECO:0000256" key="1">
    <source>
        <dbReference type="ARBA" id="ARBA00022460"/>
    </source>
</evidence>
<gene>
    <name evidence="3" type="ORF">NQ318_011117</name>
</gene>
<dbReference type="Pfam" id="PF00379">
    <property type="entry name" value="Chitin_bind_4"/>
    <property type="match status" value="1"/>
</dbReference>
<dbReference type="PRINTS" id="PR00947">
    <property type="entry name" value="CUTICLE"/>
</dbReference>
<protein>
    <submittedName>
        <fullName evidence="3">Uncharacterized protein</fullName>
    </submittedName>
</protein>
<dbReference type="AlphaFoldDB" id="A0AAV8YRS0"/>
<keyword evidence="4" id="KW-1185">Reference proteome</keyword>
<evidence type="ECO:0000256" key="2">
    <source>
        <dbReference type="PROSITE-ProRule" id="PRU00497"/>
    </source>
</evidence>
<keyword evidence="1 2" id="KW-0193">Cuticle</keyword>
<dbReference type="PROSITE" id="PS51155">
    <property type="entry name" value="CHIT_BIND_RR_2"/>
    <property type="match status" value="1"/>
</dbReference>
<dbReference type="EMBL" id="JAPWTK010000048">
    <property type="protein sequence ID" value="KAJ8954441.1"/>
    <property type="molecule type" value="Genomic_DNA"/>
</dbReference>
<evidence type="ECO:0000313" key="3">
    <source>
        <dbReference type="EMBL" id="KAJ8954441.1"/>
    </source>
</evidence>
<name>A0AAV8YRS0_9CUCU</name>
<proteinExistence type="predicted"/>
<reference evidence="3" key="1">
    <citation type="journal article" date="2023" name="Insect Mol. Biol.">
        <title>Genome sequencing provides insights into the evolution of gene families encoding plant cell wall-degrading enzymes in longhorned beetles.</title>
        <authorList>
            <person name="Shin N.R."/>
            <person name="Okamura Y."/>
            <person name="Kirsch R."/>
            <person name="Pauchet Y."/>
        </authorList>
    </citation>
    <scope>NUCLEOTIDE SEQUENCE</scope>
    <source>
        <strain evidence="3">AMC_N1</strain>
    </source>
</reference>
<organism evidence="3 4">
    <name type="scientific">Aromia moschata</name>
    <dbReference type="NCBI Taxonomy" id="1265417"/>
    <lineage>
        <taxon>Eukaryota</taxon>
        <taxon>Metazoa</taxon>
        <taxon>Ecdysozoa</taxon>
        <taxon>Arthropoda</taxon>
        <taxon>Hexapoda</taxon>
        <taxon>Insecta</taxon>
        <taxon>Pterygota</taxon>
        <taxon>Neoptera</taxon>
        <taxon>Endopterygota</taxon>
        <taxon>Coleoptera</taxon>
        <taxon>Polyphaga</taxon>
        <taxon>Cucujiformia</taxon>
        <taxon>Chrysomeloidea</taxon>
        <taxon>Cerambycidae</taxon>
        <taxon>Cerambycinae</taxon>
        <taxon>Callichromatini</taxon>
        <taxon>Aromia</taxon>
    </lineage>
</organism>
<dbReference type="GO" id="GO:0062129">
    <property type="term" value="C:chitin-based extracellular matrix"/>
    <property type="evidence" value="ECO:0007669"/>
    <property type="project" value="TreeGrafter"/>
</dbReference>
<dbReference type="PANTHER" id="PTHR10380:SF173">
    <property type="entry name" value="CUTICULAR PROTEIN 47EF, ISOFORM C-RELATED"/>
    <property type="match status" value="1"/>
</dbReference>
<dbReference type="GO" id="GO:0008010">
    <property type="term" value="F:structural constituent of chitin-based larval cuticle"/>
    <property type="evidence" value="ECO:0007669"/>
    <property type="project" value="TreeGrafter"/>
</dbReference>
<dbReference type="PANTHER" id="PTHR10380">
    <property type="entry name" value="CUTICLE PROTEIN"/>
    <property type="match status" value="1"/>
</dbReference>
<evidence type="ECO:0000313" key="4">
    <source>
        <dbReference type="Proteomes" id="UP001162162"/>
    </source>
</evidence>
<comment type="caution">
    <text evidence="3">The sequence shown here is derived from an EMBL/GenBank/DDBJ whole genome shotgun (WGS) entry which is preliminary data.</text>
</comment>
<dbReference type="InterPro" id="IPR000618">
    <property type="entry name" value="Insect_cuticle"/>
</dbReference>
<accession>A0AAV8YRS0</accession>
<dbReference type="PROSITE" id="PS00233">
    <property type="entry name" value="CHIT_BIND_RR_1"/>
    <property type="match status" value="1"/>
</dbReference>
<dbReference type="InterPro" id="IPR050468">
    <property type="entry name" value="Cuticle_Struct_Prot"/>
</dbReference>
<dbReference type="InterPro" id="IPR031311">
    <property type="entry name" value="CHIT_BIND_RR_consensus"/>
</dbReference>
<dbReference type="Proteomes" id="UP001162162">
    <property type="component" value="Unassembled WGS sequence"/>
</dbReference>
<sequence>MLEMFRQAQYYKQPTTYQDSAHSAILRLENENYPDGSYHYAYDTENGISAQESGQLRGSGENVAVAAEGSFQYTSPEGVPVGVQYTADENGFHPVGALLPTPPPIPPAIARSLEYIAAHPEPQQQIYNTVQPQYYTTPGRTEGFN</sequence>